<keyword evidence="4" id="KW-0052">Apoplast</keyword>
<dbReference type="Proteomes" id="UP000825935">
    <property type="component" value="Chromosome 2"/>
</dbReference>
<gene>
    <name evidence="5" type="ORF">KP509_02G109500</name>
</gene>
<evidence type="ECO:0000256" key="1">
    <source>
        <dbReference type="ARBA" id="ARBA00010746"/>
    </source>
</evidence>
<comment type="subcellular location">
    <subcellularLocation>
        <location evidence="4">Secreted</location>
        <location evidence="4">Extracellular space</location>
        <location evidence="4">Apoplast</location>
    </subcellularLocation>
</comment>
<evidence type="ECO:0000256" key="3">
    <source>
        <dbReference type="ARBA" id="ARBA00022525"/>
    </source>
</evidence>
<evidence type="ECO:0000313" key="5">
    <source>
        <dbReference type="EMBL" id="KAH7445154.1"/>
    </source>
</evidence>
<evidence type="ECO:0000256" key="2">
    <source>
        <dbReference type="ARBA" id="ARBA00011738"/>
    </source>
</evidence>
<dbReference type="AlphaFoldDB" id="A0A8T2VGJ2"/>
<comment type="caution">
    <text evidence="5">The sequence shown here is derived from an EMBL/GenBank/DDBJ whole genome shotgun (WGS) entry which is preliminary data.</text>
</comment>
<accession>A0A8T2VGJ2</accession>
<keyword evidence="3 4" id="KW-0964">Secreted</keyword>
<dbReference type="InterPro" id="IPR044859">
    <property type="entry name" value="Allene_oxi_cyc_Dirigent"/>
</dbReference>
<sequence length="145" mass="15950">MQNTVYNPAVDNANNFTSVYGLPPNVTWPNPLSFGVTATFEDPITIGAARDSQQIGVGNGFWQIDSRQTYTLFHVFTANITEGEYKGIINIMGQLRESDAVRYMTVVGGTGDFLGARGLASCVLVVIDRTPPAKWTLSFELDLYY</sequence>
<keyword evidence="6" id="KW-1185">Reference proteome</keyword>
<dbReference type="Pfam" id="PF03018">
    <property type="entry name" value="Dirigent"/>
    <property type="match status" value="1"/>
</dbReference>
<reference evidence="5" key="1">
    <citation type="submission" date="2021-08" db="EMBL/GenBank/DDBJ databases">
        <title>WGS assembly of Ceratopteris richardii.</title>
        <authorList>
            <person name="Marchant D.B."/>
            <person name="Chen G."/>
            <person name="Jenkins J."/>
            <person name="Shu S."/>
            <person name="Leebens-Mack J."/>
            <person name="Grimwood J."/>
            <person name="Schmutz J."/>
            <person name="Soltis P."/>
            <person name="Soltis D."/>
            <person name="Chen Z.-H."/>
        </authorList>
    </citation>
    <scope>NUCLEOTIDE SEQUENCE</scope>
    <source>
        <strain evidence="5">Whitten #5841</strain>
        <tissue evidence="5">Leaf</tissue>
    </source>
</reference>
<dbReference type="EMBL" id="CM035407">
    <property type="protein sequence ID" value="KAH7445154.1"/>
    <property type="molecule type" value="Genomic_DNA"/>
</dbReference>
<comment type="similarity">
    <text evidence="1 4">Belongs to the plant dirigent protein family.</text>
</comment>
<evidence type="ECO:0000256" key="4">
    <source>
        <dbReference type="RuleBase" id="RU363099"/>
    </source>
</evidence>
<organism evidence="5 6">
    <name type="scientific">Ceratopteris richardii</name>
    <name type="common">Triangle waterfern</name>
    <dbReference type="NCBI Taxonomy" id="49495"/>
    <lineage>
        <taxon>Eukaryota</taxon>
        <taxon>Viridiplantae</taxon>
        <taxon>Streptophyta</taxon>
        <taxon>Embryophyta</taxon>
        <taxon>Tracheophyta</taxon>
        <taxon>Polypodiopsida</taxon>
        <taxon>Polypodiidae</taxon>
        <taxon>Polypodiales</taxon>
        <taxon>Pteridineae</taxon>
        <taxon>Pteridaceae</taxon>
        <taxon>Parkerioideae</taxon>
        <taxon>Ceratopteris</taxon>
    </lineage>
</organism>
<dbReference type="InterPro" id="IPR004265">
    <property type="entry name" value="Dirigent"/>
</dbReference>
<dbReference type="GO" id="GO:0009699">
    <property type="term" value="P:phenylpropanoid biosynthetic process"/>
    <property type="evidence" value="ECO:0007669"/>
    <property type="project" value="UniProtKB-ARBA"/>
</dbReference>
<dbReference type="PANTHER" id="PTHR46442:SF4">
    <property type="entry name" value="DIRIGENT PROTEIN"/>
    <property type="match status" value="1"/>
</dbReference>
<dbReference type="OrthoDB" id="674745at2759"/>
<comment type="subunit">
    <text evidence="2 4">Homodimer.</text>
</comment>
<comment type="function">
    <text evidence="4">Dirigent proteins impart stereoselectivity on the phenoxy radical-coupling reaction, yielding optically active lignans from two molecules of coniferyl alcohol in the biosynthesis of lignans, flavonolignans, and alkaloids and thus plays a central role in plant secondary metabolism.</text>
</comment>
<name>A0A8T2VGJ2_CERRI</name>
<dbReference type="GO" id="GO:0048046">
    <property type="term" value="C:apoplast"/>
    <property type="evidence" value="ECO:0007669"/>
    <property type="project" value="UniProtKB-SubCell"/>
</dbReference>
<dbReference type="Gene3D" id="2.40.480.10">
    <property type="entry name" value="Allene oxide cyclase-like"/>
    <property type="match status" value="1"/>
</dbReference>
<evidence type="ECO:0000313" key="6">
    <source>
        <dbReference type="Proteomes" id="UP000825935"/>
    </source>
</evidence>
<proteinExistence type="inferred from homology"/>
<dbReference type="PANTHER" id="PTHR46442">
    <property type="entry name" value="DIRIGENT PROTEIN"/>
    <property type="match status" value="1"/>
</dbReference>
<protein>
    <recommendedName>
        <fullName evidence="4">Dirigent protein</fullName>
    </recommendedName>
</protein>